<dbReference type="SUPFAM" id="SSF53474">
    <property type="entry name" value="alpha/beta-Hydrolases"/>
    <property type="match status" value="1"/>
</dbReference>
<reference evidence="1 2" key="1">
    <citation type="journal article" date="2014" name="Agronomy (Basel)">
        <title>A Draft Genome Sequence for Ensete ventricosum, the Drought-Tolerant Tree Against Hunger.</title>
        <authorList>
            <person name="Harrison J."/>
            <person name="Moore K.A."/>
            <person name="Paszkiewicz K."/>
            <person name="Jones T."/>
            <person name="Grant M."/>
            <person name="Ambacheew D."/>
            <person name="Muzemil S."/>
            <person name="Studholme D.J."/>
        </authorList>
    </citation>
    <scope>NUCLEOTIDE SEQUENCE [LARGE SCALE GENOMIC DNA]</scope>
</reference>
<dbReference type="EMBL" id="AMZH03009955">
    <property type="protein sequence ID" value="RRT55721.1"/>
    <property type="molecule type" value="Genomic_DNA"/>
</dbReference>
<dbReference type="Gene3D" id="3.40.50.1820">
    <property type="entry name" value="alpha/beta hydrolase"/>
    <property type="match status" value="1"/>
</dbReference>
<name>A0A426YVM7_ENSVE</name>
<sequence>SLLLLTPSHRKMPTSPTFSPRDVVISAVSLLVFVLLDLLDFILCYFYRFLDVILEGNPVPCYCQKRGREERSDGEGGGGGGGEEVSETLHGRRNLFREMGFFPFWKAASAGEEERGELRSPRWSDCSCISCLSWQEKGQDKLHLAVMEPSQGKMDVLASLYATLFPFVAEDILLVLKHKIKFLSMLRFNRRGSKPQRTEQISRKESVATTTVWLCSHVMVRAPRQNCLLRLLQKPLDMGMDDEVSHKEKQRSLCFCRALSFLFMDLTKHTHHSAWHTMHNVICGGAKLVDEHLEALRKANLPVTVIHGDKDRLVPMECSYNLKSKLPHADLKVINGRDHSTVILGREKMFTDQLEQIWFSSTN</sequence>
<evidence type="ECO:0008006" key="3">
    <source>
        <dbReference type="Google" id="ProtNLM"/>
    </source>
</evidence>
<comment type="caution">
    <text evidence="1">The sequence shown here is derived from an EMBL/GenBank/DDBJ whole genome shotgun (WGS) entry which is preliminary data.</text>
</comment>
<accession>A0A426YVM7</accession>
<dbReference type="Proteomes" id="UP000287651">
    <property type="component" value="Unassembled WGS sequence"/>
</dbReference>
<dbReference type="AlphaFoldDB" id="A0A426YVM7"/>
<dbReference type="PANTHER" id="PTHR43689">
    <property type="entry name" value="HYDROLASE"/>
    <property type="match status" value="1"/>
</dbReference>
<organism evidence="1 2">
    <name type="scientific">Ensete ventricosum</name>
    <name type="common">Abyssinian banana</name>
    <name type="synonym">Musa ensete</name>
    <dbReference type="NCBI Taxonomy" id="4639"/>
    <lineage>
        <taxon>Eukaryota</taxon>
        <taxon>Viridiplantae</taxon>
        <taxon>Streptophyta</taxon>
        <taxon>Embryophyta</taxon>
        <taxon>Tracheophyta</taxon>
        <taxon>Spermatophyta</taxon>
        <taxon>Magnoliopsida</taxon>
        <taxon>Liliopsida</taxon>
        <taxon>Zingiberales</taxon>
        <taxon>Musaceae</taxon>
        <taxon>Ensete</taxon>
    </lineage>
</organism>
<evidence type="ECO:0000313" key="2">
    <source>
        <dbReference type="Proteomes" id="UP000287651"/>
    </source>
</evidence>
<proteinExistence type="predicted"/>
<evidence type="ECO:0000313" key="1">
    <source>
        <dbReference type="EMBL" id="RRT55721.1"/>
    </source>
</evidence>
<protein>
    <recommendedName>
        <fullName evidence="3">Serine aminopeptidase S33 domain-containing protein</fullName>
    </recommendedName>
</protein>
<feature type="non-terminal residue" evidence="1">
    <location>
        <position position="1"/>
    </location>
</feature>
<dbReference type="InterPro" id="IPR029058">
    <property type="entry name" value="AB_hydrolase_fold"/>
</dbReference>
<dbReference type="PANTHER" id="PTHR43689:SF14">
    <property type="entry name" value="LYSOPHOSPHOLIPASE BODYGUARD 4-RELATED"/>
    <property type="match status" value="1"/>
</dbReference>
<gene>
    <name evidence="1" type="ORF">B296_00034535</name>
</gene>